<gene>
    <name evidence="3" type="ORF">EV643_111172</name>
</gene>
<dbReference type="RefSeq" id="WP_133802196.1">
    <property type="nucleotide sequence ID" value="NZ_SNWQ01000011.1"/>
</dbReference>
<feature type="region of interest" description="Disordered" evidence="1">
    <location>
        <begin position="295"/>
        <end position="456"/>
    </location>
</feature>
<accession>A0A4R6K9B1</accession>
<name>A0A4R6K9B1_9ACTN</name>
<dbReference type="OrthoDB" id="9796191at2"/>
<dbReference type="Pfam" id="PF13406">
    <property type="entry name" value="SLT_2"/>
    <property type="match status" value="1"/>
</dbReference>
<feature type="compositionally biased region" description="Low complexity" evidence="1">
    <location>
        <begin position="330"/>
        <end position="368"/>
    </location>
</feature>
<protein>
    <submittedName>
        <fullName evidence="3">Transglycosylase protein with SLT domain</fullName>
    </submittedName>
</protein>
<dbReference type="PANTHER" id="PTHR30163">
    <property type="entry name" value="MEMBRANE-BOUND LYTIC MUREIN TRANSGLYCOSYLASE B"/>
    <property type="match status" value="1"/>
</dbReference>
<dbReference type="InterPro" id="IPR031304">
    <property type="entry name" value="SLT_2"/>
</dbReference>
<feature type="compositionally biased region" description="Polar residues" evidence="1">
    <location>
        <begin position="439"/>
        <end position="456"/>
    </location>
</feature>
<dbReference type="SUPFAM" id="SSF53955">
    <property type="entry name" value="Lysozyme-like"/>
    <property type="match status" value="1"/>
</dbReference>
<dbReference type="AlphaFoldDB" id="A0A4R6K9B1"/>
<evidence type="ECO:0000313" key="4">
    <source>
        <dbReference type="Proteomes" id="UP000295388"/>
    </source>
</evidence>
<evidence type="ECO:0000256" key="1">
    <source>
        <dbReference type="SAM" id="MobiDB-lite"/>
    </source>
</evidence>
<dbReference type="GO" id="GO:0008933">
    <property type="term" value="F:peptidoglycan lytic transglycosylase activity"/>
    <property type="evidence" value="ECO:0007669"/>
    <property type="project" value="TreeGrafter"/>
</dbReference>
<dbReference type="InterPro" id="IPR043426">
    <property type="entry name" value="MltB-like"/>
</dbReference>
<evidence type="ECO:0000259" key="2">
    <source>
        <dbReference type="Pfam" id="PF13406"/>
    </source>
</evidence>
<feature type="compositionally biased region" description="Basic and acidic residues" evidence="1">
    <location>
        <begin position="312"/>
        <end position="324"/>
    </location>
</feature>
<dbReference type="CDD" id="cd13399">
    <property type="entry name" value="Slt35-like"/>
    <property type="match status" value="1"/>
</dbReference>
<dbReference type="InterPro" id="IPR023346">
    <property type="entry name" value="Lysozyme-like_dom_sf"/>
</dbReference>
<feature type="compositionally biased region" description="Low complexity" evidence="1">
    <location>
        <begin position="387"/>
        <end position="403"/>
    </location>
</feature>
<dbReference type="PRINTS" id="PR01217">
    <property type="entry name" value="PRICHEXTENSN"/>
</dbReference>
<dbReference type="PANTHER" id="PTHR30163:SF8">
    <property type="entry name" value="LYTIC MUREIN TRANSGLYCOSYLASE"/>
    <property type="match status" value="1"/>
</dbReference>
<sequence>MNPEWTPEPTAQPTPAPKPKAFGAGDAWRVKVVAGWALLAPVGAMVLVVAISGSGSANQFVVDSRAIAQPRLDSVFDDLANDVPNLPGVDGSLGTEKRSSIEVPITGTTDGKPHPPGTPVGPNTAGIPGTVLAAYQKAANDVTAANPGCGITWPLLAGIGKVESSHASGGRVDAAGNTRGQILGPVLDGGPGMAAISDTDQGQFDGNTQWDRAVGPMQFIPGSWQAFGADGNGDGLKNPHNIFDASRAAAEYLCSGGSNLRDPQGLVQAVLRYNHSMDYVSTVLRWMQTYSQSTATLPDGDGVIPPASDDDGNVKKGGDPEQEIKPTPGLTPTPISTLVVPTPTPTLAPGTTRPTVTPPGLVLTTPTPSTKPPWLPPTTQQPPTTKPSPTLNPYTPTPTVTTPTPDPVTPTPTPTPDPETPTPTPTPDPETPTPSDNPATDTPATQAPVNPETTTP</sequence>
<keyword evidence="4" id="KW-1185">Reference proteome</keyword>
<feature type="compositionally biased region" description="Pro residues" evidence="1">
    <location>
        <begin position="404"/>
        <end position="432"/>
    </location>
</feature>
<dbReference type="Gene3D" id="1.10.530.10">
    <property type="match status" value="1"/>
</dbReference>
<feature type="region of interest" description="Disordered" evidence="1">
    <location>
        <begin position="1"/>
        <end position="22"/>
    </location>
</feature>
<feature type="compositionally biased region" description="Pro residues" evidence="1">
    <location>
        <begin position="369"/>
        <end position="386"/>
    </location>
</feature>
<organism evidence="3 4">
    <name type="scientific">Kribbella caucasensis</name>
    <dbReference type="NCBI Taxonomy" id="2512215"/>
    <lineage>
        <taxon>Bacteria</taxon>
        <taxon>Bacillati</taxon>
        <taxon>Actinomycetota</taxon>
        <taxon>Actinomycetes</taxon>
        <taxon>Propionibacteriales</taxon>
        <taxon>Kribbellaceae</taxon>
        <taxon>Kribbella</taxon>
    </lineage>
</organism>
<comment type="caution">
    <text evidence="3">The sequence shown here is derived from an EMBL/GenBank/DDBJ whole genome shotgun (WGS) entry which is preliminary data.</text>
</comment>
<dbReference type="GO" id="GO:0009253">
    <property type="term" value="P:peptidoglycan catabolic process"/>
    <property type="evidence" value="ECO:0007669"/>
    <property type="project" value="TreeGrafter"/>
</dbReference>
<dbReference type="EMBL" id="SNWQ01000011">
    <property type="protein sequence ID" value="TDO46319.1"/>
    <property type="molecule type" value="Genomic_DNA"/>
</dbReference>
<feature type="domain" description="Transglycosylase SLT" evidence="2">
    <location>
        <begin position="209"/>
        <end position="257"/>
    </location>
</feature>
<reference evidence="3 4" key="1">
    <citation type="submission" date="2019-03" db="EMBL/GenBank/DDBJ databases">
        <title>Genomic Encyclopedia of Type Strains, Phase III (KMG-III): the genomes of soil and plant-associated and newly described type strains.</title>
        <authorList>
            <person name="Whitman W."/>
        </authorList>
    </citation>
    <scope>NUCLEOTIDE SEQUENCE [LARGE SCALE GENOMIC DNA]</scope>
    <source>
        <strain evidence="3 4">VKM Ac-2527</strain>
    </source>
</reference>
<evidence type="ECO:0000313" key="3">
    <source>
        <dbReference type="EMBL" id="TDO46319.1"/>
    </source>
</evidence>
<proteinExistence type="predicted"/>
<dbReference type="Proteomes" id="UP000295388">
    <property type="component" value="Unassembled WGS sequence"/>
</dbReference>